<name>A0AAV7KXR0_PLEWA</name>
<organism evidence="1 2">
    <name type="scientific">Pleurodeles waltl</name>
    <name type="common">Iberian ribbed newt</name>
    <dbReference type="NCBI Taxonomy" id="8319"/>
    <lineage>
        <taxon>Eukaryota</taxon>
        <taxon>Metazoa</taxon>
        <taxon>Chordata</taxon>
        <taxon>Craniata</taxon>
        <taxon>Vertebrata</taxon>
        <taxon>Euteleostomi</taxon>
        <taxon>Amphibia</taxon>
        <taxon>Batrachia</taxon>
        <taxon>Caudata</taxon>
        <taxon>Salamandroidea</taxon>
        <taxon>Salamandridae</taxon>
        <taxon>Pleurodelinae</taxon>
        <taxon>Pleurodeles</taxon>
    </lineage>
</organism>
<gene>
    <name evidence="1" type="ORF">NDU88_003878</name>
</gene>
<proteinExistence type="predicted"/>
<protein>
    <submittedName>
        <fullName evidence="1">Uncharacterized protein</fullName>
    </submittedName>
</protein>
<reference evidence="1" key="1">
    <citation type="journal article" date="2022" name="bioRxiv">
        <title>Sequencing and chromosome-scale assembly of the giantPleurodeles waltlgenome.</title>
        <authorList>
            <person name="Brown T."/>
            <person name="Elewa A."/>
            <person name="Iarovenko S."/>
            <person name="Subramanian E."/>
            <person name="Araus A.J."/>
            <person name="Petzold A."/>
            <person name="Susuki M."/>
            <person name="Suzuki K.-i.T."/>
            <person name="Hayashi T."/>
            <person name="Toyoda A."/>
            <person name="Oliveira C."/>
            <person name="Osipova E."/>
            <person name="Leigh N.D."/>
            <person name="Simon A."/>
            <person name="Yun M.H."/>
        </authorList>
    </citation>
    <scope>NUCLEOTIDE SEQUENCE</scope>
    <source>
        <strain evidence="1">20211129_DDA</strain>
        <tissue evidence="1">Liver</tissue>
    </source>
</reference>
<evidence type="ECO:0000313" key="1">
    <source>
        <dbReference type="EMBL" id="KAJ1083723.1"/>
    </source>
</evidence>
<comment type="caution">
    <text evidence="1">The sequence shown here is derived from an EMBL/GenBank/DDBJ whole genome shotgun (WGS) entry which is preliminary data.</text>
</comment>
<keyword evidence="2" id="KW-1185">Reference proteome</keyword>
<dbReference type="Proteomes" id="UP001066276">
    <property type="component" value="Chromosome 12"/>
</dbReference>
<evidence type="ECO:0000313" key="2">
    <source>
        <dbReference type="Proteomes" id="UP001066276"/>
    </source>
</evidence>
<sequence length="93" mass="9809">MAAVYERLCGAPSSAAGQKKPQRQTDLAVPVGAAGDSREAGEVLCGTSGERWKARWTVTELRRCEQDGSHGSDAQIARARRATDGLVLRGAAL</sequence>
<dbReference type="AlphaFoldDB" id="A0AAV7KXR0"/>
<dbReference type="EMBL" id="JANPWB010000016">
    <property type="protein sequence ID" value="KAJ1083723.1"/>
    <property type="molecule type" value="Genomic_DNA"/>
</dbReference>
<accession>A0AAV7KXR0</accession>